<gene>
    <name evidence="11" type="ORF">GCM10007874_52440</name>
</gene>
<evidence type="ECO:0000313" key="11">
    <source>
        <dbReference type="EMBL" id="GLS22227.1"/>
    </source>
</evidence>
<protein>
    <submittedName>
        <fullName evidence="11">Peptide ABC transporter permease</fullName>
    </submittedName>
</protein>
<evidence type="ECO:0000256" key="4">
    <source>
        <dbReference type="ARBA" id="ARBA00022692"/>
    </source>
</evidence>
<evidence type="ECO:0000313" key="12">
    <source>
        <dbReference type="Proteomes" id="UP001156882"/>
    </source>
</evidence>
<name>A0ABQ6CVB6_9HYPH</name>
<dbReference type="Proteomes" id="UP001156882">
    <property type="component" value="Unassembled WGS sequence"/>
</dbReference>
<keyword evidence="4 9" id="KW-0812">Transmembrane</keyword>
<comment type="subcellular location">
    <subcellularLocation>
        <location evidence="1 9">Cell membrane</location>
        <topology evidence="1 9">Multi-pass membrane protein</topology>
    </subcellularLocation>
</comment>
<reference evidence="12" key="1">
    <citation type="journal article" date="2019" name="Int. J. Syst. Evol. Microbiol.">
        <title>The Global Catalogue of Microorganisms (GCM) 10K type strain sequencing project: providing services to taxonomists for standard genome sequencing and annotation.</title>
        <authorList>
            <consortium name="The Broad Institute Genomics Platform"/>
            <consortium name="The Broad Institute Genome Sequencing Center for Infectious Disease"/>
            <person name="Wu L."/>
            <person name="Ma J."/>
        </authorList>
    </citation>
    <scope>NUCLEOTIDE SEQUENCE [LARGE SCALE GENOMIC DNA]</scope>
    <source>
        <strain evidence="12">NBRC 101365</strain>
    </source>
</reference>
<dbReference type="InterPro" id="IPR000515">
    <property type="entry name" value="MetI-like"/>
</dbReference>
<dbReference type="SUPFAM" id="SSF161098">
    <property type="entry name" value="MetI-like"/>
    <property type="match status" value="1"/>
</dbReference>
<comment type="similarity">
    <text evidence="9">Belongs to the binding-protein-dependent transport system permease family.</text>
</comment>
<dbReference type="PANTHER" id="PTHR43386:SF1">
    <property type="entry name" value="D,D-DIPEPTIDE TRANSPORT SYSTEM PERMEASE PROTEIN DDPC-RELATED"/>
    <property type="match status" value="1"/>
</dbReference>
<keyword evidence="7 9" id="KW-1133">Transmembrane helix</keyword>
<dbReference type="InterPro" id="IPR050366">
    <property type="entry name" value="BP-dependent_transpt_permease"/>
</dbReference>
<dbReference type="Gene3D" id="1.10.3720.10">
    <property type="entry name" value="MetI-like"/>
    <property type="match status" value="1"/>
</dbReference>
<organism evidence="11 12">
    <name type="scientific">Labrys miyagiensis</name>
    <dbReference type="NCBI Taxonomy" id="346912"/>
    <lineage>
        <taxon>Bacteria</taxon>
        <taxon>Pseudomonadati</taxon>
        <taxon>Pseudomonadota</taxon>
        <taxon>Alphaproteobacteria</taxon>
        <taxon>Hyphomicrobiales</taxon>
        <taxon>Xanthobacteraceae</taxon>
        <taxon>Labrys</taxon>
    </lineage>
</organism>
<feature type="transmembrane region" description="Helical" evidence="9">
    <location>
        <begin position="113"/>
        <end position="139"/>
    </location>
</feature>
<dbReference type="EMBL" id="BSPC01000058">
    <property type="protein sequence ID" value="GLS22227.1"/>
    <property type="molecule type" value="Genomic_DNA"/>
</dbReference>
<evidence type="ECO:0000256" key="8">
    <source>
        <dbReference type="ARBA" id="ARBA00023136"/>
    </source>
</evidence>
<evidence type="ECO:0000256" key="2">
    <source>
        <dbReference type="ARBA" id="ARBA00022448"/>
    </source>
</evidence>
<dbReference type="Pfam" id="PF00528">
    <property type="entry name" value="BPD_transp_1"/>
    <property type="match status" value="1"/>
</dbReference>
<evidence type="ECO:0000256" key="6">
    <source>
        <dbReference type="ARBA" id="ARBA00022927"/>
    </source>
</evidence>
<keyword evidence="8 9" id="KW-0472">Membrane</keyword>
<keyword evidence="5" id="KW-0571">Peptide transport</keyword>
<keyword evidence="12" id="KW-1185">Reference proteome</keyword>
<dbReference type="InterPro" id="IPR035906">
    <property type="entry name" value="MetI-like_sf"/>
</dbReference>
<evidence type="ECO:0000256" key="5">
    <source>
        <dbReference type="ARBA" id="ARBA00022856"/>
    </source>
</evidence>
<evidence type="ECO:0000256" key="9">
    <source>
        <dbReference type="RuleBase" id="RU363032"/>
    </source>
</evidence>
<proteinExistence type="inferred from homology"/>
<dbReference type="CDD" id="cd06261">
    <property type="entry name" value="TM_PBP2"/>
    <property type="match status" value="1"/>
</dbReference>
<keyword evidence="6" id="KW-0653">Protein transport</keyword>
<dbReference type="PANTHER" id="PTHR43386">
    <property type="entry name" value="OLIGOPEPTIDE TRANSPORT SYSTEM PERMEASE PROTEIN APPC"/>
    <property type="match status" value="1"/>
</dbReference>
<keyword evidence="2 9" id="KW-0813">Transport</keyword>
<evidence type="ECO:0000256" key="1">
    <source>
        <dbReference type="ARBA" id="ARBA00004651"/>
    </source>
</evidence>
<feature type="transmembrane region" description="Helical" evidence="9">
    <location>
        <begin position="232"/>
        <end position="255"/>
    </location>
</feature>
<evidence type="ECO:0000256" key="3">
    <source>
        <dbReference type="ARBA" id="ARBA00022475"/>
    </source>
</evidence>
<feature type="transmembrane region" description="Helical" evidence="9">
    <location>
        <begin position="191"/>
        <end position="212"/>
    </location>
</feature>
<feature type="domain" description="ABC transmembrane type-1" evidence="10">
    <location>
        <begin position="65"/>
        <end position="255"/>
    </location>
</feature>
<feature type="transmembrane region" description="Helical" evidence="9">
    <location>
        <begin position="68"/>
        <end position="93"/>
    </location>
</feature>
<accession>A0ABQ6CVB6</accession>
<evidence type="ECO:0000256" key="7">
    <source>
        <dbReference type="ARBA" id="ARBA00022989"/>
    </source>
</evidence>
<dbReference type="PROSITE" id="PS50928">
    <property type="entry name" value="ABC_TM1"/>
    <property type="match status" value="1"/>
</dbReference>
<sequence length="263" mass="27410">MRPGLLLGTAILAFWVLCAVFGPSLVPIDPYADDILSSLTPPDTTHWFGTDQLGRDVFARVIVGARDILTIAPLATVLGVGVGSILGLVLGYVGGITDAIVGRLLDALMSLPLIVLALMTLVAVGSSNLAVIAVIGLVYAPLVARTVRTAVRAERERDYVSAARLSGAGALSIMLSEILPNVRQPILIEGIVRLGYAFFTVATLSFLGLGIQPPSPDWGLAIADGYGFLTGGFWWVVAFNALAIISLVVATNLIADGLGAFDA</sequence>
<keyword evidence="3" id="KW-1003">Cell membrane</keyword>
<evidence type="ECO:0000259" key="10">
    <source>
        <dbReference type="PROSITE" id="PS50928"/>
    </source>
</evidence>
<comment type="caution">
    <text evidence="11">The sequence shown here is derived from an EMBL/GenBank/DDBJ whole genome shotgun (WGS) entry which is preliminary data.</text>
</comment>